<dbReference type="InterPro" id="IPR032710">
    <property type="entry name" value="NTF2-like_dom_sf"/>
</dbReference>
<dbReference type="EMBL" id="LLXZ01000057">
    <property type="protein sequence ID" value="KRR10633.1"/>
    <property type="molecule type" value="Genomic_DNA"/>
</dbReference>
<gene>
    <name evidence="1" type="ORF">CQ12_19385</name>
</gene>
<dbReference type="SUPFAM" id="SSF54427">
    <property type="entry name" value="NTF2-like"/>
    <property type="match status" value="1"/>
</dbReference>
<keyword evidence="2" id="KW-1185">Reference proteome</keyword>
<dbReference type="AlphaFoldDB" id="A0A0R3LRV2"/>
<accession>A0A0R3LRV2</accession>
<reference evidence="1 2" key="1">
    <citation type="submission" date="2014-03" db="EMBL/GenBank/DDBJ databases">
        <title>Bradyrhizobium valentinum sp. nov., isolated from effective nodules of Lupinus mariae-josephae, a lupine endemic of basic-lime soils in Eastern Spain.</title>
        <authorList>
            <person name="Duran D."/>
            <person name="Rey L."/>
            <person name="Navarro A."/>
            <person name="Busquets A."/>
            <person name="Imperial J."/>
            <person name="Ruiz-Argueso T."/>
        </authorList>
    </citation>
    <scope>NUCLEOTIDE SEQUENCE [LARGE SCALE GENOMIC DNA]</scope>
    <source>
        <strain evidence="1 2">PAC68</strain>
    </source>
</reference>
<comment type="caution">
    <text evidence="1">The sequence shown here is derived from an EMBL/GenBank/DDBJ whole genome shotgun (WGS) entry which is preliminary data.</text>
</comment>
<dbReference type="RefSeq" id="WP_057834928.1">
    <property type="nucleotide sequence ID" value="NZ_LLXZ01000057.1"/>
</dbReference>
<name>A0A0R3LRV2_9BRAD</name>
<sequence length="127" mass="14077">MTATDDVKSIEGVIQSYLDGLYEGDASKIASAFHPTSALTSIDDGGELAITPRDTWLGNVRNRPSPKQRGLARHDEIVSIDLVGPTMAYVKLKCAIPPRFFTDQLSLLKIDGRWQIAQKVFMTELRE</sequence>
<organism evidence="1 2">
    <name type="scientific">Bradyrhizobium jicamae</name>
    <dbReference type="NCBI Taxonomy" id="280332"/>
    <lineage>
        <taxon>Bacteria</taxon>
        <taxon>Pseudomonadati</taxon>
        <taxon>Pseudomonadota</taxon>
        <taxon>Alphaproteobacteria</taxon>
        <taxon>Hyphomicrobiales</taxon>
        <taxon>Nitrobacteraceae</taxon>
        <taxon>Bradyrhizobium</taxon>
    </lineage>
</organism>
<evidence type="ECO:0000313" key="2">
    <source>
        <dbReference type="Proteomes" id="UP000050863"/>
    </source>
</evidence>
<dbReference type="Proteomes" id="UP000050863">
    <property type="component" value="Unassembled WGS sequence"/>
</dbReference>
<dbReference type="Gene3D" id="3.10.450.50">
    <property type="match status" value="1"/>
</dbReference>
<evidence type="ECO:0008006" key="3">
    <source>
        <dbReference type="Google" id="ProtNLM"/>
    </source>
</evidence>
<dbReference type="STRING" id="280332.CQ12_19385"/>
<dbReference type="InterPro" id="IPR039437">
    <property type="entry name" value="FrzH/put_lumazine-bd"/>
</dbReference>
<proteinExistence type="predicted"/>
<dbReference type="Pfam" id="PF12893">
    <property type="entry name" value="Lumazine_bd_2"/>
    <property type="match status" value="1"/>
</dbReference>
<evidence type="ECO:0000313" key="1">
    <source>
        <dbReference type="EMBL" id="KRR10633.1"/>
    </source>
</evidence>
<dbReference type="OrthoDB" id="7451095at2"/>
<protein>
    <recommendedName>
        <fullName evidence="3">Nuclear transport factor 2 family protein</fullName>
    </recommendedName>
</protein>